<evidence type="ECO:0000256" key="1">
    <source>
        <dbReference type="ARBA" id="ARBA00007133"/>
    </source>
</evidence>
<evidence type="ECO:0000313" key="3">
    <source>
        <dbReference type="EMBL" id="GJM88177.1"/>
    </source>
</evidence>
<dbReference type="AlphaFoldDB" id="A0AAV5BQK8"/>
<keyword evidence="4" id="KW-1185">Reference proteome</keyword>
<dbReference type="Pfam" id="PF06320">
    <property type="entry name" value="GCN5L1"/>
    <property type="match status" value="1"/>
</dbReference>
<reference evidence="3" key="1">
    <citation type="journal article" date="2018" name="DNA Res.">
        <title>Multiple hybrid de novo genome assembly of finger millet, an orphan allotetraploid crop.</title>
        <authorList>
            <person name="Hatakeyama M."/>
            <person name="Aluri S."/>
            <person name="Balachadran M.T."/>
            <person name="Sivarajan S.R."/>
            <person name="Patrignani A."/>
            <person name="Gruter S."/>
            <person name="Poveda L."/>
            <person name="Shimizu-Inatsugi R."/>
            <person name="Baeten J."/>
            <person name="Francoijs K.J."/>
            <person name="Nataraja K.N."/>
            <person name="Reddy Y.A.N."/>
            <person name="Phadnis S."/>
            <person name="Ravikumar R.L."/>
            <person name="Schlapbach R."/>
            <person name="Sreeman S.M."/>
            <person name="Shimizu K.K."/>
        </authorList>
    </citation>
    <scope>NUCLEOTIDE SEQUENCE</scope>
</reference>
<gene>
    <name evidence="3" type="primary">ga04206</name>
    <name evidence="3" type="ORF">PR202_ga04206</name>
</gene>
<comment type="similarity">
    <text evidence="1">Belongs to the BLOC1S1 family.</text>
</comment>
<dbReference type="Proteomes" id="UP001054889">
    <property type="component" value="Unassembled WGS sequence"/>
</dbReference>
<dbReference type="InterPro" id="IPR009395">
    <property type="entry name" value="BLOC1S1"/>
</dbReference>
<evidence type="ECO:0000313" key="4">
    <source>
        <dbReference type="Proteomes" id="UP001054889"/>
    </source>
</evidence>
<protein>
    <recommendedName>
        <fullName evidence="2">Biogenesis of lysosome-related organelles complex 1 subunit 1</fullName>
    </recommendedName>
</protein>
<comment type="caution">
    <text evidence="3">The sequence shown here is derived from an EMBL/GenBank/DDBJ whole genome shotgun (WGS) entry which is preliminary data.</text>
</comment>
<dbReference type="PANTHER" id="PTHR13073:SF0">
    <property type="entry name" value="BIOGENESIS OF LYSOSOME-RELATED ORGANELLES COMPLEX 1 SUBUNIT 1"/>
    <property type="match status" value="1"/>
</dbReference>
<evidence type="ECO:0000256" key="2">
    <source>
        <dbReference type="ARBA" id="ARBA00019577"/>
    </source>
</evidence>
<dbReference type="EMBL" id="BQKI01000002">
    <property type="protein sequence ID" value="GJM88177.1"/>
    <property type="molecule type" value="Genomic_DNA"/>
</dbReference>
<sequence length="153" mass="17577">MAGAKHDLEEALLQIAHQHHQQSLRQRQQTGDASLFIFFSPFQSFSLLNWAYARAERAKKDALRSAVWVADLLVDTVDGEAHQLFVNEKRIELEARALFSTVTRYRKQTDQWLAATNAVNSALKEIGDFENWMKIMDFECKSINVAIRSIHQS</sequence>
<proteinExistence type="inferred from homology"/>
<dbReference type="GO" id="GO:0016197">
    <property type="term" value="P:endosomal transport"/>
    <property type="evidence" value="ECO:0007669"/>
    <property type="project" value="TreeGrafter"/>
</dbReference>
<dbReference type="GO" id="GO:0031083">
    <property type="term" value="C:BLOC-1 complex"/>
    <property type="evidence" value="ECO:0007669"/>
    <property type="project" value="InterPro"/>
</dbReference>
<accession>A0AAV5BQK8</accession>
<dbReference type="PANTHER" id="PTHR13073">
    <property type="entry name" value="BLOC-1 COMPLEX SUBUNIT 1"/>
    <property type="match status" value="1"/>
</dbReference>
<reference evidence="3" key="2">
    <citation type="submission" date="2021-12" db="EMBL/GenBank/DDBJ databases">
        <title>Resequencing data analysis of finger millet.</title>
        <authorList>
            <person name="Hatakeyama M."/>
            <person name="Aluri S."/>
            <person name="Balachadran M.T."/>
            <person name="Sivarajan S.R."/>
            <person name="Poveda L."/>
            <person name="Shimizu-Inatsugi R."/>
            <person name="Schlapbach R."/>
            <person name="Sreeman S.M."/>
            <person name="Shimizu K.K."/>
        </authorList>
    </citation>
    <scope>NUCLEOTIDE SEQUENCE</scope>
</reference>
<name>A0AAV5BQK8_ELECO</name>
<organism evidence="3 4">
    <name type="scientific">Eleusine coracana subsp. coracana</name>
    <dbReference type="NCBI Taxonomy" id="191504"/>
    <lineage>
        <taxon>Eukaryota</taxon>
        <taxon>Viridiplantae</taxon>
        <taxon>Streptophyta</taxon>
        <taxon>Embryophyta</taxon>
        <taxon>Tracheophyta</taxon>
        <taxon>Spermatophyta</taxon>
        <taxon>Magnoliopsida</taxon>
        <taxon>Liliopsida</taxon>
        <taxon>Poales</taxon>
        <taxon>Poaceae</taxon>
        <taxon>PACMAD clade</taxon>
        <taxon>Chloridoideae</taxon>
        <taxon>Cynodonteae</taxon>
        <taxon>Eleusininae</taxon>
        <taxon>Eleusine</taxon>
    </lineage>
</organism>